<organism evidence="1 2">
    <name type="scientific">Coprinellus micaceus</name>
    <name type="common">Glistening ink-cap mushroom</name>
    <name type="synonym">Coprinus micaceus</name>
    <dbReference type="NCBI Taxonomy" id="71717"/>
    <lineage>
        <taxon>Eukaryota</taxon>
        <taxon>Fungi</taxon>
        <taxon>Dikarya</taxon>
        <taxon>Basidiomycota</taxon>
        <taxon>Agaricomycotina</taxon>
        <taxon>Agaricomycetes</taxon>
        <taxon>Agaricomycetidae</taxon>
        <taxon>Agaricales</taxon>
        <taxon>Agaricineae</taxon>
        <taxon>Psathyrellaceae</taxon>
        <taxon>Coprinellus</taxon>
    </lineage>
</organism>
<dbReference type="Proteomes" id="UP000298030">
    <property type="component" value="Unassembled WGS sequence"/>
</dbReference>
<comment type="caution">
    <text evidence="1">The sequence shown here is derived from an EMBL/GenBank/DDBJ whole genome shotgun (WGS) entry which is preliminary data.</text>
</comment>
<evidence type="ECO:0000313" key="2">
    <source>
        <dbReference type="Proteomes" id="UP000298030"/>
    </source>
</evidence>
<name>A0A4Y7TQ16_COPMI</name>
<dbReference type="EMBL" id="QPFP01000006">
    <property type="protein sequence ID" value="TEB36061.1"/>
    <property type="molecule type" value="Genomic_DNA"/>
</dbReference>
<sequence length="345" mass="36874">MPSILKRTTKESSLAVPSSVRQAQKIRSRAHYSSQLAIQSIYGFVEYGNGTSPLVTLAPEARSASQLRYLADEGSTTCEVAWVPTAQLEGNEDDRHIRLPKQEDNLKEVQGNEWRVQLFVQPTATNPTTIVQSTTNPATIVQSTSTSHPSPTATTIGVGNENIMDLLRFIPDPGIEGKYFPPETHEVVIGPPVSNCKQVKGGSNSIKSTIGDTYELGHSFSVEIMAGVSAGLGFAGASVSTTINRGVEEKTTQSHSTEIPIPAGQIGFLVANISYRVTPGVLKIGDGVRGYEAVYIACGSGFPALNLPGTNCNISASHRSMPQIEIMKAWVAVMASIILVATNYL</sequence>
<proteinExistence type="predicted"/>
<keyword evidence="2" id="KW-1185">Reference proteome</keyword>
<reference evidence="1 2" key="1">
    <citation type="journal article" date="2019" name="Nat. Ecol. Evol.">
        <title>Megaphylogeny resolves global patterns of mushroom evolution.</title>
        <authorList>
            <person name="Varga T."/>
            <person name="Krizsan K."/>
            <person name="Foldi C."/>
            <person name="Dima B."/>
            <person name="Sanchez-Garcia M."/>
            <person name="Sanchez-Ramirez S."/>
            <person name="Szollosi G.J."/>
            <person name="Szarkandi J.G."/>
            <person name="Papp V."/>
            <person name="Albert L."/>
            <person name="Andreopoulos W."/>
            <person name="Angelini C."/>
            <person name="Antonin V."/>
            <person name="Barry K.W."/>
            <person name="Bougher N.L."/>
            <person name="Buchanan P."/>
            <person name="Buyck B."/>
            <person name="Bense V."/>
            <person name="Catcheside P."/>
            <person name="Chovatia M."/>
            <person name="Cooper J."/>
            <person name="Damon W."/>
            <person name="Desjardin D."/>
            <person name="Finy P."/>
            <person name="Geml J."/>
            <person name="Haridas S."/>
            <person name="Hughes K."/>
            <person name="Justo A."/>
            <person name="Karasinski D."/>
            <person name="Kautmanova I."/>
            <person name="Kiss B."/>
            <person name="Kocsube S."/>
            <person name="Kotiranta H."/>
            <person name="LaButti K.M."/>
            <person name="Lechner B.E."/>
            <person name="Liimatainen K."/>
            <person name="Lipzen A."/>
            <person name="Lukacs Z."/>
            <person name="Mihaltcheva S."/>
            <person name="Morgado L.N."/>
            <person name="Niskanen T."/>
            <person name="Noordeloos M.E."/>
            <person name="Ohm R.A."/>
            <person name="Ortiz-Santana B."/>
            <person name="Ovrebo C."/>
            <person name="Racz N."/>
            <person name="Riley R."/>
            <person name="Savchenko A."/>
            <person name="Shiryaev A."/>
            <person name="Soop K."/>
            <person name="Spirin V."/>
            <person name="Szebenyi C."/>
            <person name="Tomsovsky M."/>
            <person name="Tulloss R.E."/>
            <person name="Uehling J."/>
            <person name="Grigoriev I.V."/>
            <person name="Vagvolgyi C."/>
            <person name="Papp T."/>
            <person name="Martin F.M."/>
            <person name="Miettinen O."/>
            <person name="Hibbett D.S."/>
            <person name="Nagy L.G."/>
        </authorList>
    </citation>
    <scope>NUCLEOTIDE SEQUENCE [LARGE SCALE GENOMIC DNA]</scope>
    <source>
        <strain evidence="1 2">FP101781</strain>
    </source>
</reference>
<accession>A0A4Y7TQ16</accession>
<gene>
    <name evidence="1" type="ORF">FA13DRAFT_1706361</name>
</gene>
<dbReference type="AlphaFoldDB" id="A0A4Y7TQ16"/>
<protein>
    <submittedName>
        <fullName evidence="1">Uncharacterized protein</fullName>
    </submittedName>
</protein>
<evidence type="ECO:0000313" key="1">
    <source>
        <dbReference type="EMBL" id="TEB36061.1"/>
    </source>
</evidence>